<dbReference type="EMBL" id="MK561360">
    <property type="protein sequence ID" value="QDH81908.1"/>
    <property type="molecule type" value="Genomic_DNA"/>
</dbReference>
<dbReference type="RefSeq" id="YP_009675057.1">
    <property type="nucleotide sequence ID" value="NC_043890.1"/>
</dbReference>
<evidence type="ECO:0000313" key="6">
    <source>
        <dbReference type="EMBL" id="QDH81908.1"/>
    </source>
</evidence>
<geneLocation type="chloroplast" evidence="6"/>
<evidence type="ECO:0000256" key="3">
    <source>
        <dbReference type="ARBA" id="ARBA00022836"/>
    </source>
</evidence>
<dbReference type="PANTHER" id="PTHR34939:SF1">
    <property type="entry name" value="PHOTOSYSTEM I REACTION CENTER SUBUNIT III, CHLOROPLASTIC"/>
    <property type="match status" value="1"/>
</dbReference>
<name>A0A514CQ15_9STRA</name>
<dbReference type="GeneID" id="40865528"/>
<dbReference type="FunFam" id="1.10.8.110:FF:000001">
    <property type="entry name" value="Photosystem I reaction center subunit III"/>
    <property type="match status" value="1"/>
</dbReference>
<comment type="similarity">
    <text evidence="1 4">Belongs to the PsaF family.</text>
</comment>
<dbReference type="AlphaFoldDB" id="A0A514CQ15"/>
<dbReference type="InterPro" id="IPR036577">
    <property type="entry name" value="PSI_PsaF_sf"/>
</dbReference>
<dbReference type="Gene3D" id="1.10.8.110">
    <property type="entry name" value="Photosystem I PsaF, reaction centre subunit III"/>
    <property type="match status" value="1"/>
</dbReference>
<feature type="chain" id="PRO_5021997835" description="Photosystem I reaction center subunit III" evidence="5">
    <location>
        <begin position="25"/>
        <end position="186"/>
    </location>
</feature>
<feature type="signal peptide" evidence="5">
    <location>
        <begin position="1"/>
        <end position="24"/>
    </location>
</feature>
<reference evidence="6" key="1">
    <citation type="submission" date="2019-02" db="EMBL/GenBank/DDBJ databases">
        <title>Dictyochophyceae plastid genomes reveal unusual variability of their organisation.</title>
        <authorList>
            <person name="Han K.Y."/>
            <person name="Maciszewski K."/>
            <person name="Graf L."/>
            <person name="Andersen R.A."/>
            <person name="Karnkowska A."/>
            <person name="Yoon H.S."/>
        </authorList>
    </citation>
    <scope>NUCLEOTIDE SEQUENCE</scope>
</reference>
<keyword evidence="3 4" id="KW-0603">Photosystem I</keyword>
<dbReference type="Pfam" id="PF02507">
    <property type="entry name" value="PSI_PsaF"/>
    <property type="match status" value="1"/>
</dbReference>
<evidence type="ECO:0000256" key="5">
    <source>
        <dbReference type="SAM" id="SignalP"/>
    </source>
</evidence>
<evidence type="ECO:0000256" key="1">
    <source>
        <dbReference type="ARBA" id="ARBA00008386"/>
    </source>
</evidence>
<organism evidence="6">
    <name type="scientific">Rhizochromulina marina</name>
    <dbReference type="NCBI Taxonomy" id="1034831"/>
    <lineage>
        <taxon>Eukaryota</taxon>
        <taxon>Sar</taxon>
        <taxon>Stramenopiles</taxon>
        <taxon>Ochrophyta</taxon>
        <taxon>Dictyochophyceae</taxon>
        <taxon>Rhizochromulinales</taxon>
        <taxon>Rhizochromulina</taxon>
    </lineage>
</organism>
<dbReference type="InterPro" id="IPR003666">
    <property type="entry name" value="PSI_PsaF"/>
</dbReference>
<accession>A0A514CQ15</accession>
<evidence type="ECO:0000256" key="4">
    <source>
        <dbReference type="RuleBase" id="RU368107"/>
    </source>
</evidence>
<keyword evidence="2 4" id="KW-0602">Photosynthesis</keyword>
<dbReference type="PANTHER" id="PTHR34939">
    <property type="entry name" value="PHOTOSYSTEM I REACTION CENTER SUBUNIT III, CHLOROPLASTIC"/>
    <property type="match status" value="1"/>
</dbReference>
<keyword evidence="5" id="KW-0732">Signal</keyword>
<gene>
    <name evidence="6" type="primary">psaF</name>
</gene>
<proteinExistence type="inferred from homology"/>
<evidence type="ECO:0000256" key="2">
    <source>
        <dbReference type="ARBA" id="ARBA00022531"/>
    </source>
</evidence>
<dbReference type="GO" id="GO:0009538">
    <property type="term" value="C:photosystem I reaction center"/>
    <property type="evidence" value="ECO:0007669"/>
    <property type="project" value="UniProtKB-UniRule"/>
</dbReference>
<keyword evidence="6" id="KW-0150">Chloroplast</keyword>
<comment type="function">
    <text evidence="4">Participates in efficiency of electron transfer from plastocyanin to P700 (or cytochrome c553 in algae and cyanobacteria). This plastocyanin-docking protein contributes to the specific association of plastocyanin to PSI.</text>
</comment>
<protein>
    <recommendedName>
        <fullName evidence="4">Photosystem I reaction center subunit III</fullName>
    </recommendedName>
    <alternativeName>
        <fullName evidence="4">PSI-F</fullName>
    </alternativeName>
</protein>
<dbReference type="SUPFAM" id="SSF81536">
    <property type="entry name" value="Subunit III of photosystem I reaction centre, PsaF"/>
    <property type="match status" value="1"/>
</dbReference>
<dbReference type="GO" id="GO:0015979">
    <property type="term" value="P:photosynthesis"/>
    <property type="evidence" value="ECO:0007669"/>
    <property type="project" value="UniProtKB-UniRule"/>
</dbReference>
<sequence>MKKFIASLSIVVFAWASAIGSAQAANIGTLVDCDQSPAFTKRLNASVKKLESRLSKYEPGTPPALALEQQIERTKSRFKRYGESNLLCGTDGLPHLVTDGDLTHASEFIIPGVMFLYITGWIGWAGRRYIQTVASTKNPTEKEIILDVPLAIKIMLSAYFWPVLAWQEFVSGDFVVAQDDITISPR</sequence>
<keyword evidence="6" id="KW-0934">Plastid</keyword>